<proteinExistence type="inferred from homology"/>
<dbReference type="GO" id="GO:0042781">
    <property type="term" value="F:3'-tRNA processing endoribonuclease activity"/>
    <property type="evidence" value="ECO:0007669"/>
    <property type="project" value="TreeGrafter"/>
</dbReference>
<dbReference type="KEGG" id="tper:IWA51_00030"/>
<dbReference type="Gene3D" id="3.30.230.10">
    <property type="match status" value="1"/>
</dbReference>
<dbReference type="Pfam" id="PF00825">
    <property type="entry name" value="Ribonuclease_P"/>
    <property type="match status" value="1"/>
</dbReference>
<keyword evidence="3 6" id="KW-0255">Endonuclease</keyword>
<reference evidence="8 9" key="1">
    <citation type="submission" date="2020-11" db="EMBL/GenBank/DDBJ databases">
        <title>Treponema Peruensis nv. sp., first commensal Treponema isolated from human feces.</title>
        <authorList>
            <person name="Belkhou C."/>
            <person name="Raes J."/>
        </authorList>
    </citation>
    <scope>NUCLEOTIDE SEQUENCE [LARGE SCALE GENOMIC DNA]</scope>
    <source>
        <strain evidence="8 9">RCC2812</strain>
    </source>
</reference>
<sequence>MEADLLKTGRFKREEHIKRPADIQKLFKTGKRVSVAGAKLFYMLNDRNINRIGFPLPRGYGNAVERNTSRRYSRETYRFFKTHLNTGYDMLLLVYPGNDSFQSRCEKFKTLCQKAGLLKD</sequence>
<evidence type="ECO:0000256" key="3">
    <source>
        <dbReference type="ARBA" id="ARBA00022759"/>
    </source>
</evidence>
<dbReference type="NCBIfam" id="TIGR00188">
    <property type="entry name" value="rnpA"/>
    <property type="match status" value="1"/>
</dbReference>
<keyword evidence="9" id="KW-1185">Reference proteome</keyword>
<dbReference type="SUPFAM" id="SSF54211">
    <property type="entry name" value="Ribosomal protein S5 domain 2-like"/>
    <property type="match status" value="1"/>
</dbReference>
<evidence type="ECO:0000256" key="4">
    <source>
        <dbReference type="ARBA" id="ARBA00022801"/>
    </source>
</evidence>
<dbReference type="GO" id="GO:0001682">
    <property type="term" value="P:tRNA 5'-leader removal"/>
    <property type="evidence" value="ECO:0007669"/>
    <property type="project" value="UniProtKB-UniRule"/>
</dbReference>
<accession>A0A7T3V560</accession>
<evidence type="ECO:0000313" key="9">
    <source>
        <dbReference type="Proteomes" id="UP000595224"/>
    </source>
</evidence>
<dbReference type="PANTHER" id="PTHR33992">
    <property type="entry name" value="RIBONUCLEASE P PROTEIN COMPONENT"/>
    <property type="match status" value="1"/>
</dbReference>
<protein>
    <recommendedName>
        <fullName evidence="6 7">Ribonuclease P protein component</fullName>
        <shortName evidence="6">RNase P protein</shortName>
        <shortName evidence="6">RNaseP protein</shortName>
        <ecNumber evidence="6 7">3.1.26.5</ecNumber>
    </recommendedName>
    <alternativeName>
        <fullName evidence="6">Protein C5</fullName>
    </alternativeName>
</protein>
<comment type="similarity">
    <text evidence="6">Belongs to the RnpA family.</text>
</comment>
<dbReference type="Proteomes" id="UP000595224">
    <property type="component" value="Chromosome"/>
</dbReference>
<keyword evidence="2 6" id="KW-0540">Nuclease</keyword>
<comment type="subunit">
    <text evidence="6">Consists of a catalytic RNA component (M1 or rnpB) and a protein subunit.</text>
</comment>
<gene>
    <name evidence="6 8" type="primary">rnpA</name>
    <name evidence="8" type="ORF">IWA51_00030</name>
</gene>
<dbReference type="GO" id="GO:0004526">
    <property type="term" value="F:ribonuclease P activity"/>
    <property type="evidence" value="ECO:0007669"/>
    <property type="project" value="UniProtKB-UniRule"/>
</dbReference>
<evidence type="ECO:0000256" key="2">
    <source>
        <dbReference type="ARBA" id="ARBA00022722"/>
    </source>
</evidence>
<evidence type="ECO:0000256" key="7">
    <source>
        <dbReference type="NCBIfam" id="TIGR00188"/>
    </source>
</evidence>
<evidence type="ECO:0000313" key="8">
    <source>
        <dbReference type="EMBL" id="QQA01061.1"/>
    </source>
</evidence>
<organism evidence="8 9">
    <name type="scientific">Treponema peruense</name>
    <dbReference type="NCBI Taxonomy" id="2787628"/>
    <lineage>
        <taxon>Bacteria</taxon>
        <taxon>Pseudomonadati</taxon>
        <taxon>Spirochaetota</taxon>
        <taxon>Spirochaetia</taxon>
        <taxon>Spirochaetales</taxon>
        <taxon>Treponemataceae</taxon>
        <taxon>Treponema</taxon>
    </lineage>
</organism>
<comment type="function">
    <text evidence="6">RNaseP catalyzes the removal of the 5'-leader sequence from pre-tRNA to produce the mature 5'-terminus. It can also cleave other RNA substrates such as 4.5S RNA. The protein component plays an auxiliary but essential role in vivo by binding to the 5'-leader sequence and broadening the substrate specificity of the ribozyme.</text>
</comment>
<keyword evidence="5 6" id="KW-0694">RNA-binding</keyword>
<dbReference type="EMBL" id="CP064936">
    <property type="protein sequence ID" value="QQA01061.1"/>
    <property type="molecule type" value="Genomic_DNA"/>
</dbReference>
<dbReference type="GO" id="GO:0030677">
    <property type="term" value="C:ribonuclease P complex"/>
    <property type="evidence" value="ECO:0007669"/>
    <property type="project" value="TreeGrafter"/>
</dbReference>
<dbReference type="EC" id="3.1.26.5" evidence="6 7"/>
<evidence type="ECO:0000256" key="6">
    <source>
        <dbReference type="HAMAP-Rule" id="MF_00227"/>
    </source>
</evidence>
<dbReference type="GO" id="GO:0000049">
    <property type="term" value="F:tRNA binding"/>
    <property type="evidence" value="ECO:0007669"/>
    <property type="project" value="UniProtKB-UniRule"/>
</dbReference>
<dbReference type="InterPro" id="IPR020568">
    <property type="entry name" value="Ribosomal_Su5_D2-typ_SF"/>
</dbReference>
<keyword evidence="4 6" id="KW-0378">Hydrolase</keyword>
<dbReference type="AlphaFoldDB" id="A0A7T3V560"/>
<evidence type="ECO:0000256" key="1">
    <source>
        <dbReference type="ARBA" id="ARBA00022694"/>
    </source>
</evidence>
<evidence type="ECO:0000256" key="5">
    <source>
        <dbReference type="ARBA" id="ARBA00022884"/>
    </source>
</evidence>
<dbReference type="PANTHER" id="PTHR33992:SF1">
    <property type="entry name" value="RIBONUCLEASE P PROTEIN COMPONENT"/>
    <property type="match status" value="1"/>
</dbReference>
<comment type="catalytic activity">
    <reaction evidence="6">
        <text>Endonucleolytic cleavage of RNA, removing 5'-extranucleotides from tRNA precursor.</text>
        <dbReference type="EC" id="3.1.26.5"/>
    </reaction>
</comment>
<name>A0A7T3V560_9SPIR</name>
<dbReference type="InterPro" id="IPR000100">
    <property type="entry name" value="RNase_P"/>
</dbReference>
<keyword evidence="1 6" id="KW-0819">tRNA processing</keyword>
<dbReference type="HAMAP" id="MF_00227">
    <property type="entry name" value="RNase_P"/>
    <property type="match status" value="1"/>
</dbReference>
<dbReference type="InterPro" id="IPR014721">
    <property type="entry name" value="Ribsml_uS5_D2-typ_fold_subgr"/>
</dbReference>
<dbReference type="RefSeq" id="WP_177527764.1">
    <property type="nucleotide sequence ID" value="NZ_CBCSHE010000007.1"/>
</dbReference>